<name>A0A8S0VVZ1_CYCAE</name>
<protein>
    <submittedName>
        <fullName evidence="1">Uncharacterized protein</fullName>
    </submittedName>
</protein>
<dbReference type="EMBL" id="CACVBS010000002">
    <property type="protein sequence ID" value="CAA7258553.1"/>
    <property type="molecule type" value="Genomic_DNA"/>
</dbReference>
<reference evidence="1 2" key="1">
    <citation type="submission" date="2020-01" db="EMBL/GenBank/DDBJ databases">
        <authorList>
            <person name="Gupta K D."/>
        </authorList>
    </citation>
    <scope>NUCLEOTIDE SEQUENCE [LARGE SCALE GENOMIC DNA]</scope>
</reference>
<dbReference type="AlphaFoldDB" id="A0A8S0VVZ1"/>
<keyword evidence="2" id="KW-1185">Reference proteome</keyword>
<comment type="caution">
    <text evidence="1">The sequence shown here is derived from an EMBL/GenBank/DDBJ whole genome shotgun (WGS) entry which is preliminary data.</text>
</comment>
<sequence>MFNIWREKPPGLGVSFEGNPDLESVRKCMQVLKVAEEQWHMAGRFGDLLHELTSIRDPLLSTQTAQARKPLVSTEQEGPYGHGVPPQAKVAVTELTDHGSPCDYQSSTHCLMEGSYATPHIHQSLTESLQLRPFDYNCLPSSVQQQLQVPIRHISHSGSHARESQQPQANRIFSDEVMDMWSNAPTGFGLDDWDVYLGGFPNANESHWHTLTS</sequence>
<accession>A0A8S0VVZ1</accession>
<evidence type="ECO:0000313" key="2">
    <source>
        <dbReference type="Proteomes" id="UP000467700"/>
    </source>
</evidence>
<proteinExistence type="predicted"/>
<evidence type="ECO:0000313" key="1">
    <source>
        <dbReference type="EMBL" id="CAA7258553.1"/>
    </source>
</evidence>
<organism evidence="1 2">
    <name type="scientific">Cyclocybe aegerita</name>
    <name type="common">Black poplar mushroom</name>
    <name type="synonym">Agrocybe aegerita</name>
    <dbReference type="NCBI Taxonomy" id="1973307"/>
    <lineage>
        <taxon>Eukaryota</taxon>
        <taxon>Fungi</taxon>
        <taxon>Dikarya</taxon>
        <taxon>Basidiomycota</taxon>
        <taxon>Agaricomycotina</taxon>
        <taxon>Agaricomycetes</taxon>
        <taxon>Agaricomycetidae</taxon>
        <taxon>Agaricales</taxon>
        <taxon>Agaricineae</taxon>
        <taxon>Bolbitiaceae</taxon>
        <taxon>Cyclocybe</taxon>
    </lineage>
</organism>
<gene>
    <name evidence="1" type="ORF">AAE3_LOCUS965</name>
</gene>
<dbReference type="OrthoDB" id="3022331at2759"/>
<dbReference type="Proteomes" id="UP000467700">
    <property type="component" value="Unassembled WGS sequence"/>
</dbReference>